<evidence type="ECO:0000313" key="3">
    <source>
        <dbReference type="Proteomes" id="UP000789739"/>
    </source>
</evidence>
<gene>
    <name evidence="2" type="ORF">PBRASI_LOCUS5982</name>
</gene>
<accession>A0A9N9BI18</accession>
<evidence type="ECO:0000256" key="1">
    <source>
        <dbReference type="SAM" id="MobiDB-lite"/>
    </source>
</evidence>
<keyword evidence="3" id="KW-1185">Reference proteome</keyword>
<dbReference type="Proteomes" id="UP000789739">
    <property type="component" value="Unassembled WGS sequence"/>
</dbReference>
<sequence>MTFKQLAQGTDQKLLQNARDFGPADSNYQDKANMSKGEITCKIEALLEQMSEPSEEVW</sequence>
<feature type="region of interest" description="Disordered" evidence="1">
    <location>
        <begin position="1"/>
        <end position="33"/>
    </location>
</feature>
<reference evidence="2" key="1">
    <citation type="submission" date="2021-06" db="EMBL/GenBank/DDBJ databases">
        <authorList>
            <person name="Kallberg Y."/>
            <person name="Tangrot J."/>
            <person name="Rosling A."/>
        </authorList>
    </citation>
    <scope>NUCLEOTIDE SEQUENCE</scope>
    <source>
        <strain evidence="2">BR232B</strain>
    </source>
</reference>
<dbReference type="EMBL" id="CAJVPI010000750">
    <property type="protein sequence ID" value="CAG8568720.1"/>
    <property type="molecule type" value="Genomic_DNA"/>
</dbReference>
<evidence type="ECO:0000313" key="2">
    <source>
        <dbReference type="EMBL" id="CAG8568720.1"/>
    </source>
</evidence>
<protein>
    <submittedName>
        <fullName evidence="2">889_t:CDS:1</fullName>
    </submittedName>
</protein>
<comment type="caution">
    <text evidence="2">The sequence shown here is derived from an EMBL/GenBank/DDBJ whole genome shotgun (WGS) entry which is preliminary data.</text>
</comment>
<name>A0A9N9BI18_9GLOM</name>
<dbReference type="AlphaFoldDB" id="A0A9N9BI18"/>
<proteinExistence type="predicted"/>
<feature type="compositionally biased region" description="Polar residues" evidence="1">
    <location>
        <begin position="1"/>
        <end position="15"/>
    </location>
</feature>
<organism evidence="2 3">
    <name type="scientific">Paraglomus brasilianum</name>
    <dbReference type="NCBI Taxonomy" id="144538"/>
    <lineage>
        <taxon>Eukaryota</taxon>
        <taxon>Fungi</taxon>
        <taxon>Fungi incertae sedis</taxon>
        <taxon>Mucoromycota</taxon>
        <taxon>Glomeromycotina</taxon>
        <taxon>Glomeromycetes</taxon>
        <taxon>Paraglomerales</taxon>
        <taxon>Paraglomeraceae</taxon>
        <taxon>Paraglomus</taxon>
    </lineage>
</organism>